<dbReference type="InterPro" id="IPR042099">
    <property type="entry name" value="ANL_N_sf"/>
</dbReference>
<dbReference type="Proteomes" id="UP001205311">
    <property type="component" value="Unassembled WGS sequence"/>
</dbReference>
<dbReference type="Pfam" id="PF00501">
    <property type="entry name" value="AMP-binding"/>
    <property type="match status" value="1"/>
</dbReference>
<keyword evidence="4" id="KW-0443">Lipid metabolism</keyword>
<proteinExistence type="inferred from homology"/>
<accession>A0ABT1HLT4</accession>
<dbReference type="PANTHER" id="PTHR22754">
    <property type="entry name" value="DISCO-INTERACTING PROTEIN 2 DIP2 -RELATED"/>
    <property type="match status" value="1"/>
</dbReference>
<feature type="domain" description="AMP-dependent synthetase/ligase" evidence="6">
    <location>
        <begin position="36"/>
        <end position="432"/>
    </location>
</feature>
<evidence type="ECO:0000256" key="4">
    <source>
        <dbReference type="ARBA" id="ARBA00023098"/>
    </source>
</evidence>
<dbReference type="PANTHER" id="PTHR22754:SF32">
    <property type="entry name" value="DISCO-INTERACTING PROTEIN 2"/>
    <property type="match status" value="1"/>
</dbReference>
<evidence type="ECO:0000259" key="6">
    <source>
        <dbReference type="Pfam" id="PF00501"/>
    </source>
</evidence>
<keyword evidence="2 8" id="KW-0436">Ligase</keyword>
<evidence type="ECO:0000256" key="1">
    <source>
        <dbReference type="ARBA" id="ARBA00006432"/>
    </source>
</evidence>
<protein>
    <submittedName>
        <fullName evidence="8">Acyl-CoA synthetase (AMP-forming)/AMP-acid ligase II</fullName>
    </submittedName>
</protein>
<dbReference type="GO" id="GO:0016874">
    <property type="term" value="F:ligase activity"/>
    <property type="evidence" value="ECO:0007669"/>
    <property type="project" value="UniProtKB-KW"/>
</dbReference>
<dbReference type="Gene3D" id="3.40.50.12780">
    <property type="entry name" value="N-terminal domain of ligase-like"/>
    <property type="match status" value="1"/>
</dbReference>
<dbReference type="InterPro" id="IPR025110">
    <property type="entry name" value="AMP-bd_C"/>
</dbReference>
<dbReference type="InterPro" id="IPR040097">
    <property type="entry name" value="FAAL/FAAC"/>
</dbReference>
<reference evidence="8 9" key="1">
    <citation type="submission" date="2022-06" db="EMBL/GenBank/DDBJ databases">
        <title>Genomic Encyclopedia of Archaeal and Bacterial Type Strains, Phase II (KMG-II): from individual species to whole genera.</title>
        <authorList>
            <person name="Goeker M."/>
        </authorList>
    </citation>
    <scope>NUCLEOTIDE SEQUENCE [LARGE SCALE GENOMIC DNA]</scope>
    <source>
        <strain evidence="8 9">DSM 40477</strain>
    </source>
</reference>
<dbReference type="Gene3D" id="3.30.300.30">
    <property type="match status" value="1"/>
</dbReference>
<evidence type="ECO:0000256" key="2">
    <source>
        <dbReference type="ARBA" id="ARBA00022598"/>
    </source>
</evidence>
<feature type="region of interest" description="Disordered" evidence="5">
    <location>
        <begin position="1"/>
        <end position="28"/>
    </location>
</feature>
<dbReference type="Pfam" id="PF23024">
    <property type="entry name" value="AMP-dom_DIP2-like"/>
    <property type="match status" value="1"/>
</dbReference>
<evidence type="ECO:0000256" key="3">
    <source>
        <dbReference type="ARBA" id="ARBA00022832"/>
    </source>
</evidence>
<dbReference type="SUPFAM" id="SSF56801">
    <property type="entry name" value="Acetyl-CoA synthetase-like"/>
    <property type="match status" value="1"/>
</dbReference>
<sequence>MTLFPAHEVEGPMNSHSPDPAATRSAPRESLATLLDRWAVEQGDHPALTHLDHSRDPGGVATTLTWRELDAMAAAVAARVEHQTDRGDRVAVLVDQSPAYVAAFLGVLRARRIAVPLFPPGSPHDRRLAAILGDCAPALVLTTSRLVDDVERFRRDTGSGGAALVVVDTLRPRRGHPLPEPPHAEEIAYLQYTSGSTRTPAGVVLTHGNVLANARQAADCYGVERGRTVNVSWLPLFHDMGLMLAVATPVLRGTRAVLMDPTAFLERPTRWLQALSANPGAITAAPSFAYSYAAGRCSPEERSLLRLDDVVTLVDGSEQVSLANIDRFHDTFGPCGLRREAHRPSYGLAEATVLVTASRAGTAPRARTFDARTLADGHAVAAVGVASSTLVACGRPVDQHVRIVDPRTHRPLADGRVGEIWVSGPNVGVGYWGRPKESRRTFGLTLDAPGDPLAAGWEGRGWLRTGDLGVVVDGDLFVTGRIKDMIVIDGRNHYPQDIELTVELAHPAVRRHSVAAFAVPCDEGERLVVVAERARDERTWSAPTSDVVAAARSAVSAAHGVSVHDMWLLEPGQTPRTSSGKISRAASRLQYLAHARRSAAS</sequence>
<evidence type="ECO:0000256" key="5">
    <source>
        <dbReference type="SAM" id="MobiDB-lite"/>
    </source>
</evidence>
<comment type="caution">
    <text evidence="8">The sequence shown here is derived from an EMBL/GenBank/DDBJ whole genome shotgun (WGS) entry which is preliminary data.</text>
</comment>
<evidence type="ECO:0000313" key="8">
    <source>
        <dbReference type="EMBL" id="MCP2256458.1"/>
    </source>
</evidence>
<evidence type="ECO:0000313" key="9">
    <source>
        <dbReference type="Proteomes" id="UP001205311"/>
    </source>
</evidence>
<comment type="similarity">
    <text evidence="1">Belongs to the ATP-dependent AMP-binding enzyme family.</text>
</comment>
<dbReference type="InterPro" id="IPR045851">
    <property type="entry name" value="AMP-bd_C_sf"/>
</dbReference>
<dbReference type="EMBL" id="JAMTCP010000001">
    <property type="protein sequence ID" value="MCP2256458.1"/>
    <property type="molecule type" value="Genomic_DNA"/>
</dbReference>
<organism evidence="8 9">
    <name type="scientific">Streptoalloteichus tenebrarius (strain ATCC 17920 / DSM 40477 / JCM 4838 / CBS 697.72 / NBRC 16177 / NCIMB 11028 / NRRL B-12390 / A12253. 1 / ISP 5477)</name>
    <name type="common">Streptomyces tenebrarius</name>
    <dbReference type="NCBI Taxonomy" id="1933"/>
    <lineage>
        <taxon>Bacteria</taxon>
        <taxon>Bacillati</taxon>
        <taxon>Actinomycetota</taxon>
        <taxon>Actinomycetes</taxon>
        <taxon>Pseudonocardiales</taxon>
        <taxon>Pseudonocardiaceae</taxon>
        <taxon>Streptoalloteichus</taxon>
    </lineage>
</organism>
<evidence type="ECO:0000259" key="7">
    <source>
        <dbReference type="Pfam" id="PF23024"/>
    </source>
</evidence>
<dbReference type="InterPro" id="IPR000873">
    <property type="entry name" value="AMP-dep_synth/lig_dom"/>
</dbReference>
<name>A0ABT1HLT4_STRSD</name>
<feature type="domain" description="AMP-binding enzyme C-terminal" evidence="7">
    <location>
        <begin position="484"/>
        <end position="593"/>
    </location>
</feature>
<keyword evidence="3" id="KW-0276">Fatty acid metabolism</keyword>
<dbReference type="CDD" id="cd05931">
    <property type="entry name" value="FAAL"/>
    <property type="match status" value="1"/>
</dbReference>
<gene>
    <name evidence="8" type="ORF">LX15_000141</name>
</gene>
<keyword evidence="9" id="KW-1185">Reference proteome</keyword>